<dbReference type="HOGENOM" id="CLU_082056_0_0_5"/>
<keyword evidence="2" id="KW-1185">Reference proteome</keyword>
<evidence type="ECO:0000313" key="2">
    <source>
        <dbReference type="Proteomes" id="UP000002531"/>
    </source>
</evidence>
<proteinExistence type="predicted"/>
<evidence type="ECO:0000313" key="1">
    <source>
        <dbReference type="EMBL" id="ABA04430.1"/>
    </source>
</evidence>
<dbReference type="OrthoDB" id="7917007at2"/>
<dbReference type="EMBL" id="CP000115">
    <property type="protein sequence ID" value="ABA04430.1"/>
    <property type="molecule type" value="Genomic_DNA"/>
</dbReference>
<sequence length="250" mass="27935">MPSHHEAWLRHQQSRWLRPDAARWVRPDAARFLPPGADVAKAFPTLARKYNPNQPRVPAGNSDGGQWTDGGAGSLGLFQITPRNNAVDGVQLAGDWRPDDGPPPIPPKRPETTEGRMRFVRQAAKWLRVVGRLSPAADVFIGALDQAEDLKRMTNVIKTANDPPGTLGELQARAQLPSEAGYEDHHIVGQFAQNRQQFGDERIDSWGNTVRIPTLKHLDINGWYSTPSPDYGDLSPRDYLRGRAWDEQMQ</sequence>
<reference evidence="1 2" key="1">
    <citation type="journal article" date="2006" name="Appl. Environ. Microbiol.">
        <title>Genome sequence of the chemolithoautotrophic nitrite-oxidizing bacterium Nitrobacter winogradskyi Nb-255.</title>
        <authorList>
            <person name="Starkenburg S.R."/>
            <person name="Chain P.S."/>
            <person name="Sayavedra-Soto L.A."/>
            <person name="Hauser L."/>
            <person name="Land M.L."/>
            <person name="Larimer F.W."/>
            <person name="Malfatti S.A."/>
            <person name="Klotz M.G."/>
            <person name="Bottomley P.J."/>
            <person name="Arp D.J."/>
            <person name="Hickey W.J."/>
        </authorList>
    </citation>
    <scope>NUCLEOTIDE SEQUENCE [LARGE SCALE GENOMIC DNA]</scope>
    <source>
        <strain evidence="2">ATCC 25391 / DSM 10237 / CIP 104748 / NCIMB 11846 / Nb-255</strain>
    </source>
</reference>
<protein>
    <submittedName>
        <fullName evidence="1">Uncharacterized protein</fullName>
    </submittedName>
</protein>
<dbReference type="KEGG" id="nwi:Nwi_1168"/>
<accession>Q3STG1</accession>
<name>Q3STG1_NITWN</name>
<dbReference type="eggNOG" id="ENOG50338T7">
    <property type="taxonomic scope" value="Bacteria"/>
</dbReference>
<dbReference type="STRING" id="323098.Nwi_1168"/>
<dbReference type="Proteomes" id="UP000002531">
    <property type="component" value="Chromosome"/>
</dbReference>
<dbReference type="AlphaFoldDB" id="Q3STG1"/>
<organism evidence="1 2">
    <name type="scientific">Nitrobacter winogradskyi (strain ATCC 25391 / DSM 10237 / CIP 104748 / NCIMB 11846 / Nb-255)</name>
    <dbReference type="NCBI Taxonomy" id="323098"/>
    <lineage>
        <taxon>Bacteria</taxon>
        <taxon>Pseudomonadati</taxon>
        <taxon>Pseudomonadota</taxon>
        <taxon>Alphaproteobacteria</taxon>
        <taxon>Hyphomicrobiales</taxon>
        <taxon>Nitrobacteraceae</taxon>
        <taxon>Nitrobacter</taxon>
    </lineage>
</organism>
<gene>
    <name evidence="1" type="ordered locus">Nwi_1168</name>
</gene>